<dbReference type="Proteomes" id="UP000198942">
    <property type="component" value="Unassembled WGS sequence"/>
</dbReference>
<sequence>MENVRKMNLIGEKHLLTAKLAMGGPGTVA</sequence>
<proteinExistence type="predicted"/>
<reference evidence="2" key="1">
    <citation type="submission" date="2016-10" db="EMBL/GenBank/DDBJ databases">
        <authorList>
            <person name="Varghese N."/>
            <person name="Submissions S."/>
        </authorList>
    </citation>
    <scope>NUCLEOTIDE SEQUENCE [LARGE SCALE GENOMIC DNA]</scope>
    <source>
        <strain evidence="2">Gh-48</strain>
    </source>
</reference>
<gene>
    <name evidence="1" type="ORF">SAMN05192574_10450</name>
</gene>
<dbReference type="EMBL" id="FOCL01000004">
    <property type="protein sequence ID" value="SEN75929.1"/>
    <property type="molecule type" value="Genomic_DNA"/>
</dbReference>
<protein>
    <submittedName>
        <fullName evidence="1">Uncharacterized protein</fullName>
    </submittedName>
</protein>
<accession>A0A1H8J5H9</accession>
<evidence type="ECO:0000313" key="1">
    <source>
        <dbReference type="EMBL" id="SEN75929.1"/>
    </source>
</evidence>
<organism evidence="1 2">
    <name type="scientific">Mucilaginibacter gossypiicola</name>
    <dbReference type="NCBI Taxonomy" id="551995"/>
    <lineage>
        <taxon>Bacteria</taxon>
        <taxon>Pseudomonadati</taxon>
        <taxon>Bacteroidota</taxon>
        <taxon>Sphingobacteriia</taxon>
        <taxon>Sphingobacteriales</taxon>
        <taxon>Sphingobacteriaceae</taxon>
        <taxon>Mucilaginibacter</taxon>
    </lineage>
</organism>
<keyword evidence="2" id="KW-1185">Reference proteome</keyword>
<dbReference type="AlphaFoldDB" id="A0A1H8J5H9"/>
<evidence type="ECO:0000313" key="2">
    <source>
        <dbReference type="Proteomes" id="UP000198942"/>
    </source>
</evidence>
<dbReference type="STRING" id="551995.SAMN05192574_10450"/>
<name>A0A1H8J5H9_9SPHI</name>